<dbReference type="PANTHER" id="PTHR43399:SF4">
    <property type="entry name" value="CELL WALL-ASSOCIATED PROTEASE"/>
    <property type="match status" value="1"/>
</dbReference>
<dbReference type="AlphaFoldDB" id="A0A7G8PSX9"/>
<feature type="domain" description="Secretion system C-terminal sorting" evidence="9">
    <location>
        <begin position="836"/>
        <end position="908"/>
    </location>
</feature>
<accession>A0A7G8PSX9</accession>
<feature type="active site" description="Charge relay system" evidence="6">
    <location>
        <position position="275"/>
    </location>
</feature>
<feature type="signal peptide" evidence="7">
    <location>
        <begin position="1"/>
        <end position="29"/>
    </location>
</feature>
<dbReference type="KEGG" id="alti:ALE3EI_0870"/>
<dbReference type="Pfam" id="PF18962">
    <property type="entry name" value="Por_Secre_tail"/>
    <property type="match status" value="1"/>
</dbReference>
<dbReference type="InterPro" id="IPR008979">
    <property type="entry name" value="Galactose-bd-like_sf"/>
</dbReference>
<evidence type="ECO:0000256" key="7">
    <source>
        <dbReference type="SAM" id="SignalP"/>
    </source>
</evidence>
<dbReference type="RefSeq" id="WP_186991221.1">
    <property type="nucleotide sequence ID" value="NZ_CP052909.1"/>
</dbReference>
<dbReference type="InterPro" id="IPR023828">
    <property type="entry name" value="Peptidase_S8_Ser-AS"/>
</dbReference>
<sequence>MKNFTFSTFLKCKSVSFLAMVLICSISFAQNPYTIQFQDESIDMPENIDTFQWDQMPENSELANGYVGWVQFYQTPTQDIQDLFASNNLQLLDYIPHQTYLFYFPANTSVQFLRQSGVRSIVPVEGRFKLSQDLKNGNIGEWAAVGNHILVTLQHHDLVDTQFVIDDLATKQISVHEQYRDSNNIDLLIPNNCLDALSELPYVKWVEVIVAPSVPDDTRGRSIHRANNIDTETTGGRKYDGTGVAVMCRDDGAVGIHVDFEGRAYGLVGNGGGTHGDGVSGIMAGAGNFYPTRKGMASGSDLHIVNYVASFLDSATLNLINANTVQVTNSSYSNGCNAGYTTIARTVDTQMTTLPNLLHVFSAGNSNGLNCGYGAGNQWGNVTGGHKQGKNVIATANTNYLGVLEGSSSRGPAHDGRIKPDIAAHGQGQLSTSNNHTYQTFGGTSAAAPGIAGVSAQLYQAYMDENGGTMPSGSLIKAILMNTANDYGNVGPDFKFGWGMVNGLRAAMAIEDGRHLTDDITQGNTNTHSISVPAGTIQARFMVYWADAPATAGASPALVNDLDLVVTDPGAGTHLPWVLDTTPNPANLDTPATNGVDHLNNVEQVLLNNPAAGTYDIDVTGFNVPMGPQEYFVVWEFITENLVLTYPTEVETFIPNETQTIHWDATNIVSNILVEYSTDNGASWSTIATVAPTQKNVNWSVEDVQTGEGLIRITSGAFQDQSNENFSISRFPAGLTVDSVCPTEATFSWNAVAGAETYDFYILGAEYMEIVGNTANTTITVPIPDPTTNDIWYGVAARNDTEGWVSRRTNSGRHTSGLDCVVLGVEDSVLASNVSLYPNPAADQVFVSLIDSSFNNFEITVINSLGQTMQTLSANGNEAAINISNYTTGLYFVTIEVDGQTTTKKLVVK</sequence>
<dbReference type="NCBIfam" id="TIGR04183">
    <property type="entry name" value="Por_Secre_tail"/>
    <property type="match status" value="1"/>
</dbReference>
<keyword evidence="11" id="KW-1185">Reference proteome</keyword>
<dbReference type="SUPFAM" id="SSF52743">
    <property type="entry name" value="Subtilisin-like"/>
    <property type="match status" value="1"/>
</dbReference>
<dbReference type="InterPro" id="IPR051048">
    <property type="entry name" value="Peptidase_S8/S53_subtilisin"/>
</dbReference>
<gene>
    <name evidence="10" type="ORF">ALE3EI_0870</name>
</gene>
<dbReference type="SUPFAM" id="SSF49785">
    <property type="entry name" value="Galactose-binding domain-like"/>
    <property type="match status" value="1"/>
</dbReference>
<keyword evidence="2 6" id="KW-0645">Protease</keyword>
<reference evidence="10 11" key="1">
    <citation type="submission" date="2020-04" db="EMBL/GenBank/DDBJ databases">
        <title>Genome sequence of Altibacter aquimarinus strain ALE3EI.</title>
        <authorList>
            <person name="Oh H.-M."/>
            <person name="Jang D."/>
        </authorList>
    </citation>
    <scope>NUCLEOTIDE SEQUENCE [LARGE SCALE GENOMIC DNA]</scope>
    <source>
        <strain evidence="10 11">ALE3EI</strain>
    </source>
</reference>
<evidence type="ECO:0000256" key="6">
    <source>
        <dbReference type="PROSITE-ProRule" id="PRU01240"/>
    </source>
</evidence>
<evidence type="ECO:0000256" key="4">
    <source>
        <dbReference type="ARBA" id="ARBA00022801"/>
    </source>
</evidence>
<evidence type="ECO:0000256" key="1">
    <source>
        <dbReference type="ARBA" id="ARBA00011073"/>
    </source>
</evidence>
<evidence type="ECO:0000259" key="8">
    <source>
        <dbReference type="Pfam" id="PF00082"/>
    </source>
</evidence>
<protein>
    <submittedName>
        <fullName evidence="10">Subtilisin-like serine protease</fullName>
    </submittedName>
</protein>
<dbReference type="Gene3D" id="2.60.120.380">
    <property type="match status" value="1"/>
</dbReference>
<dbReference type="Gene3D" id="3.40.50.200">
    <property type="entry name" value="Peptidase S8/S53 domain"/>
    <property type="match status" value="1"/>
</dbReference>
<feature type="chain" id="PRO_5028918223" evidence="7">
    <location>
        <begin position="30"/>
        <end position="909"/>
    </location>
</feature>
<feature type="domain" description="Peptidase S8/S53" evidence="8">
    <location>
        <begin position="242"/>
        <end position="499"/>
    </location>
</feature>
<evidence type="ECO:0000256" key="2">
    <source>
        <dbReference type="ARBA" id="ARBA00022670"/>
    </source>
</evidence>
<evidence type="ECO:0000256" key="5">
    <source>
        <dbReference type="ARBA" id="ARBA00022825"/>
    </source>
</evidence>
<dbReference type="PROSITE" id="PS00138">
    <property type="entry name" value="SUBTILASE_SER"/>
    <property type="match status" value="1"/>
</dbReference>
<dbReference type="GO" id="GO:0006508">
    <property type="term" value="P:proteolysis"/>
    <property type="evidence" value="ECO:0007669"/>
    <property type="project" value="UniProtKB-KW"/>
</dbReference>
<dbReference type="PROSITE" id="PS51892">
    <property type="entry name" value="SUBTILASE"/>
    <property type="match status" value="1"/>
</dbReference>
<dbReference type="Pfam" id="PF00082">
    <property type="entry name" value="Peptidase_S8"/>
    <property type="match status" value="1"/>
</dbReference>
<dbReference type="PRINTS" id="PR00723">
    <property type="entry name" value="SUBTILISIN"/>
</dbReference>
<dbReference type="InterPro" id="IPR026444">
    <property type="entry name" value="Secre_tail"/>
</dbReference>
<name>A0A7G8PSX9_9FLAO</name>
<feature type="active site" description="Charge relay system" evidence="6">
    <location>
        <position position="250"/>
    </location>
</feature>
<evidence type="ECO:0000256" key="3">
    <source>
        <dbReference type="ARBA" id="ARBA00022729"/>
    </source>
</evidence>
<keyword evidence="4 6" id="KW-0378">Hydrolase</keyword>
<dbReference type="GO" id="GO:0004252">
    <property type="term" value="F:serine-type endopeptidase activity"/>
    <property type="evidence" value="ECO:0007669"/>
    <property type="project" value="UniProtKB-UniRule"/>
</dbReference>
<dbReference type="InterPro" id="IPR036852">
    <property type="entry name" value="Peptidase_S8/S53_dom_sf"/>
</dbReference>
<dbReference type="InterPro" id="IPR015500">
    <property type="entry name" value="Peptidase_S8_subtilisin-rel"/>
</dbReference>
<proteinExistence type="inferred from homology"/>
<organism evidence="10 11">
    <name type="scientific">Constantimarinum furrinae</name>
    <dbReference type="NCBI Taxonomy" id="2562285"/>
    <lineage>
        <taxon>Bacteria</taxon>
        <taxon>Pseudomonadati</taxon>
        <taxon>Bacteroidota</taxon>
        <taxon>Flavobacteriia</taxon>
        <taxon>Flavobacteriales</taxon>
        <taxon>Flavobacteriaceae</taxon>
        <taxon>Altibacter/Constantimarinum group</taxon>
        <taxon>Constantimarinum</taxon>
    </lineage>
</organism>
<dbReference type="Proteomes" id="UP000515514">
    <property type="component" value="Chromosome"/>
</dbReference>
<dbReference type="PANTHER" id="PTHR43399">
    <property type="entry name" value="SUBTILISIN-RELATED"/>
    <property type="match status" value="1"/>
</dbReference>
<keyword evidence="5 6" id="KW-0720">Serine protease</keyword>
<dbReference type="InterPro" id="IPR000209">
    <property type="entry name" value="Peptidase_S8/S53_dom"/>
</dbReference>
<evidence type="ECO:0000313" key="11">
    <source>
        <dbReference type="Proteomes" id="UP000515514"/>
    </source>
</evidence>
<evidence type="ECO:0000259" key="9">
    <source>
        <dbReference type="Pfam" id="PF18962"/>
    </source>
</evidence>
<dbReference type="EMBL" id="CP052909">
    <property type="protein sequence ID" value="QNJ97445.1"/>
    <property type="molecule type" value="Genomic_DNA"/>
</dbReference>
<keyword evidence="3 7" id="KW-0732">Signal</keyword>
<evidence type="ECO:0000313" key="10">
    <source>
        <dbReference type="EMBL" id="QNJ97445.1"/>
    </source>
</evidence>
<comment type="similarity">
    <text evidence="1 6">Belongs to the peptidase S8 family.</text>
</comment>
<feature type="active site" description="Charge relay system" evidence="6">
    <location>
        <position position="445"/>
    </location>
</feature>